<dbReference type="PANTHER" id="PTHR36132">
    <property type="entry name" value="TRANSMEMBRANE PROTEIN 221"/>
    <property type="match status" value="1"/>
</dbReference>
<organism evidence="2 3">
    <name type="scientific">Pelusios castaneus</name>
    <name type="common">West African mud turtle</name>
    <dbReference type="NCBI Taxonomy" id="367368"/>
    <lineage>
        <taxon>Eukaryota</taxon>
        <taxon>Metazoa</taxon>
        <taxon>Chordata</taxon>
        <taxon>Craniata</taxon>
        <taxon>Vertebrata</taxon>
        <taxon>Euteleostomi</taxon>
        <taxon>Archelosauria</taxon>
        <taxon>Testudinata</taxon>
        <taxon>Testudines</taxon>
        <taxon>Pleurodira</taxon>
        <taxon>Pelomedusidae</taxon>
        <taxon>Pelusios</taxon>
    </lineage>
</organism>
<evidence type="ECO:0000313" key="3">
    <source>
        <dbReference type="Proteomes" id="UP000694393"/>
    </source>
</evidence>
<evidence type="ECO:0000256" key="1">
    <source>
        <dbReference type="SAM" id="Phobius"/>
    </source>
</evidence>
<feature type="transmembrane region" description="Helical" evidence="1">
    <location>
        <begin position="57"/>
        <end position="82"/>
    </location>
</feature>
<dbReference type="Ensembl" id="ENSPCET00000011593.1">
    <property type="protein sequence ID" value="ENSPCEP00000011223.1"/>
    <property type="gene ID" value="ENSPCEG00000008875.1"/>
</dbReference>
<dbReference type="Proteomes" id="UP000694393">
    <property type="component" value="Unplaced"/>
</dbReference>
<sequence>MPSAHAQRSRAALLLFGGPAAIVALLASGLVFQLQAAQARGDYPGFPTALQGRPSQVLLAVGSALAVLGLVLSVGCLLLCLLHGYASAQVCGGHSEPDRIDWFLLDSRVIRHIAIGLFSCGLSIYLAAFAIYTLLLFRYETGITNACILSSAIIVLVMMVLYAIVRAPRVLRRHQFEL</sequence>
<evidence type="ECO:0000313" key="2">
    <source>
        <dbReference type="Ensembl" id="ENSPCEP00000011223.1"/>
    </source>
</evidence>
<proteinExistence type="predicted"/>
<dbReference type="InterPro" id="IPR029201">
    <property type="entry name" value="Jiraiya"/>
</dbReference>
<name>A0A8C8RUX6_9SAUR</name>
<dbReference type="AlphaFoldDB" id="A0A8C8RUX6"/>
<evidence type="ECO:0008006" key="4">
    <source>
        <dbReference type="Google" id="ProtNLM"/>
    </source>
</evidence>
<reference evidence="2" key="1">
    <citation type="submission" date="2025-08" db="UniProtKB">
        <authorList>
            <consortium name="Ensembl"/>
        </authorList>
    </citation>
    <scope>IDENTIFICATION</scope>
</reference>
<feature type="transmembrane region" description="Helical" evidence="1">
    <location>
        <begin position="143"/>
        <end position="165"/>
    </location>
</feature>
<keyword evidence="1" id="KW-0812">Transmembrane</keyword>
<dbReference type="PANTHER" id="PTHR36132:SF1">
    <property type="entry name" value="TRANSMEMBRANE PROTEIN 221"/>
    <property type="match status" value="1"/>
</dbReference>
<keyword evidence="1" id="KW-0472">Membrane</keyword>
<keyword evidence="3" id="KW-1185">Reference proteome</keyword>
<dbReference type="InterPro" id="IPR053101">
    <property type="entry name" value="TM221"/>
</dbReference>
<keyword evidence="1" id="KW-1133">Transmembrane helix</keyword>
<dbReference type="Pfam" id="PF15038">
    <property type="entry name" value="Jiraiya"/>
    <property type="match status" value="1"/>
</dbReference>
<protein>
    <recommendedName>
        <fullName evidence="4">Transmembrane protein 221</fullName>
    </recommendedName>
</protein>
<feature type="transmembrane region" description="Helical" evidence="1">
    <location>
        <begin position="113"/>
        <end position="137"/>
    </location>
</feature>
<reference evidence="2" key="2">
    <citation type="submission" date="2025-09" db="UniProtKB">
        <authorList>
            <consortium name="Ensembl"/>
        </authorList>
    </citation>
    <scope>IDENTIFICATION</scope>
</reference>
<accession>A0A8C8RUX6</accession>